<feature type="region of interest" description="Disordered" evidence="2">
    <location>
        <begin position="25"/>
        <end position="62"/>
    </location>
</feature>
<organism evidence="3 4">
    <name type="scientific">Phycomyces blakesleeanus (strain ATCC 8743b / DSM 1359 / FGSC 10004 / NBRC 33097 / NRRL 1555)</name>
    <dbReference type="NCBI Taxonomy" id="763407"/>
    <lineage>
        <taxon>Eukaryota</taxon>
        <taxon>Fungi</taxon>
        <taxon>Fungi incertae sedis</taxon>
        <taxon>Mucoromycota</taxon>
        <taxon>Mucoromycotina</taxon>
        <taxon>Mucoromycetes</taxon>
        <taxon>Mucorales</taxon>
        <taxon>Phycomycetaceae</taxon>
        <taxon>Phycomyces</taxon>
    </lineage>
</organism>
<sequence>MQVSHDNNVSRINYGHLFRYDQMNPRQSSKHDLNQTAKVQSGKQLTADSIEPEESRSARTKGMVSVLKSKHEVLTRQRDAMALEVKTTAETRDMHLASQSVFRAENDTLRLEMNRLAMEIDAKQTAIDSLKTTADDQKTYASSVQLAAETQRMGTAELKKKAGEYKQAISRAKLKAAQAQAQTQALKDSLKGLSGQRRHEKLAHEQLLSLLSTLKKEGQESIERLQQGGHELKSLGDERSSLLESTRDVVKNIESWHDKNKTAFKTEVVKLGEALSPCTDKDKELKDSVEQCKNQMDSLVDRIRKTQQ</sequence>
<evidence type="ECO:0000313" key="4">
    <source>
        <dbReference type="Proteomes" id="UP000077315"/>
    </source>
</evidence>
<proteinExistence type="predicted"/>
<reference evidence="4" key="1">
    <citation type="submission" date="2015-06" db="EMBL/GenBank/DDBJ databases">
        <title>Expansion of signal transduction pathways in fungi by whole-genome duplication.</title>
        <authorList>
            <consortium name="DOE Joint Genome Institute"/>
            <person name="Corrochano L.M."/>
            <person name="Kuo A."/>
            <person name="Marcet-Houben M."/>
            <person name="Polaino S."/>
            <person name="Salamov A."/>
            <person name="Villalobos J.M."/>
            <person name="Alvarez M.I."/>
            <person name="Avalos J."/>
            <person name="Benito E.P."/>
            <person name="Benoit I."/>
            <person name="Burger G."/>
            <person name="Camino L.P."/>
            <person name="Canovas D."/>
            <person name="Cerda-Olmedo E."/>
            <person name="Cheng J.-F."/>
            <person name="Dominguez A."/>
            <person name="Elias M."/>
            <person name="Eslava A.P."/>
            <person name="Glaser F."/>
            <person name="Grimwood J."/>
            <person name="Gutierrez G."/>
            <person name="Heitman J."/>
            <person name="Henrissat B."/>
            <person name="Iturriaga E.A."/>
            <person name="Lang B.F."/>
            <person name="Lavin J.L."/>
            <person name="Lee S."/>
            <person name="Li W."/>
            <person name="Lindquist E."/>
            <person name="Lopez-Garcia S."/>
            <person name="Luque E.M."/>
            <person name="Marcos A.T."/>
            <person name="Martin J."/>
            <person name="McCluskey K."/>
            <person name="Medina H.R."/>
            <person name="Miralles-Duran A."/>
            <person name="Miyazaki A."/>
            <person name="Munoz-Torres E."/>
            <person name="Oguiza J.A."/>
            <person name="Ohm R."/>
            <person name="Olmedo M."/>
            <person name="Orejas M."/>
            <person name="Ortiz-Castellanos L."/>
            <person name="Pisabarro A.G."/>
            <person name="Rodriguez-Romero J."/>
            <person name="Ruiz-Herrera J."/>
            <person name="Ruiz-Vazquez R."/>
            <person name="Sanz C."/>
            <person name="Schackwitz W."/>
            <person name="Schmutz J."/>
            <person name="Shahriari M."/>
            <person name="Shelest E."/>
            <person name="Silva-Franco F."/>
            <person name="Soanes D."/>
            <person name="Syed K."/>
            <person name="Tagua V.G."/>
            <person name="Talbot N.J."/>
            <person name="Thon M."/>
            <person name="De vries R.P."/>
            <person name="Wiebenga A."/>
            <person name="Yadav J.S."/>
            <person name="Braun E.L."/>
            <person name="Baker S."/>
            <person name="Garre V."/>
            <person name="Horwitz B."/>
            <person name="Torres-Martinez S."/>
            <person name="Idnurm A."/>
            <person name="Herrera-Estrella A."/>
            <person name="Gabaldon T."/>
            <person name="Grigoriev I.V."/>
        </authorList>
    </citation>
    <scope>NUCLEOTIDE SEQUENCE [LARGE SCALE GENOMIC DNA]</scope>
    <source>
        <strain evidence="4">NRRL 1555(-)</strain>
    </source>
</reference>
<dbReference type="EMBL" id="KV440972">
    <property type="protein sequence ID" value="OAD80030.1"/>
    <property type="molecule type" value="Genomic_DNA"/>
</dbReference>
<accession>A0A167QPS2</accession>
<feature type="compositionally biased region" description="Polar residues" evidence="2">
    <location>
        <begin position="34"/>
        <end position="47"/>
    </location>
</feature>
<dbReference type="Proteomes" id="UP000077315">
    <property type="component" value="Unassembled WGS sequence"/>
</dbReference>
<evidence type="ECO:0000313" key="3">
    <source>
        <dbReference type="EMBL" id="OAD80030.1"/>
    </source>
</evidence>
<keyword evidence="1" id="KW-0175">Coiled coil</keyword>
<dbReference type="VEuPathDB" id="FungiDB:PHYBLDRAFT_179380"/>
<gene>
    <name evidence="3" type="ORF">PHYBLDRAFT_179380</name>
</gene>
<feature type="coiled-coil region" evidence="1">
    <location>
        <begin position="162"/>
        <end position="189"/>
    </location>
</feature>
<keyword evidence="4" id="KW-1185">Reference proteome</keyword>
<dbReference type="InParanoid" id="A0A167QPS2"/>
<dbReference type="GeneID" id="28999044"/>
<dbReference type="AlphaFoldDB" id="A0A167QPS2"/>
<evidence type="ECO:0008006" key="5">
    <source>
        <dbReference type="Google" id="ProtNLM"/>
    </source>
</evidence>
<evidence type="ECO:0000256" key="2">
    <source>
        <dbReference type="SAM" id="MobiDB-lite"/>
    </source>
</evidence>
<evidence type="ECO:0000256" key="1">
    <source>
        <dbReference type="SAM" id="Coils"/>
    </source>
</evidence>
<name>A0A167QPS2_PHYB8</name>
<dbReference type="RefSeq" id="XP_018298070.1">
    <property type="nucleotide sequence ID" value="XM_018438138.1"/>
</dbReference>
<dbReference type="OrthoDB" id="2276661at2759"/>
<protein>
    <recommendedName>
        <fullName evidence="5">SWI5-dependent HO expression protein 3</fullName>
    </recommendedName>
</protein>